<keyword evidence="5 7" id="KW-0472">Membrane</keyword>
<evidence type="ECO:0000256" key="3">
    <source>
        <dbReference type="ARBA" id="ARBA00022452"/>
    </source>
</evidence>
<dbReference type="InterPro" id="IPR036942">
    <property type="entry name" value="Beta-barrel_TonB_sf"/>
</dbReference>
<evidence type="ECO:0000256" key="4">
    <source>
        <dbReference type="ARBA" id="ARBA00022692"/>
    </source>
</evidence>
<dbReference type="Pfam" id="PF07715">
    <property type="entry name" value="Plug"/>
    <property type="match status" value="1"/>
</dbReference>
<dbReference type="InterPro" id="IPR023996">
    <property type="entry name" value="TonB-dep_OMP_SusC/RagA"/>
</dbReference>
<dbReference type="Gene3D" id="3.55.50.30">
    <property type="match status" value="1"/>
</dbReference>
<dbReference type="InterPro" id="IPR008969">
    <property type="entry name" value="CarboxyPept-like_regulatory"/>
</dbReference>
<dbReference type="EMBL" id="CP003349">
    <property type="protein sequence ID" value="AFD08426.1"/>
    <property type="molecule type" value="Genomic_DNA"/>
</dbReference>
<keyword evidence="8" id="KW-1133">Transmembrane helix</keyword>
<evidence type="ECO:0000256" key="1">
    <source>
        <dbReference type="ARBA" id="ARBA00004571"/>
    </source>
</evidence>
<dbReference type="STRING" id="929556.Solca_3419"/>
<dbReference type="Pfam" id="PF13715">
    <property type="entry name" value="CarbopepD_reg_2"/>
    <property type="match status" value="1"/>
</dbReference>
<dbReference type="InterPro" id="IPR023997">
    <property type="entry name" value="TonB-dep_OMP_SusC/RagA_CS"/>
</dbReference>
<evidence type="ECO:0000256" key="5">
    <source>
        <dbReference type="ARBA" id="ARBA00023136"/>
    </source>
</evidence>
<dbReference type="SUPFAM" id="SSF49464">
    <property type="entry name" value="Carboxypeptidase regulatory domain-like"/>
    <property type="match status" value="1"/>
</dbReference>
<dbReference type="eggNOG" id="COG4771">
    <property type="taxonomic scope" value="Bacteria"/>
</dbReference>
<dbReference type="Gene3D" id="2.170.130.10">
    <property type="entry name" value="TonB-dependent receptor, plug domain"/>
    <property type="match status" value="1"/>
</dbReference>
<name>H8KX97_SOLCM</name>
<keyword evidence="3 7" id="KW-1134">Transmembrane beta strand</keyword>
<dbReference type="GO" id="GO:0009279">
    <property type="term" value="C:cell outer membrane"/>
    <property type="evidence" value="ECO:0007669"/>
    <property type="project" value="UniProtKB-SubCell"/>
</dbReference>
<keyword evidence="2 7" id="KW-0813">Transport</keyword>
<keyword evidence="6 7" id="KW-0998">Cell outer membrane</keyword>
<evidence type="ECO:0000256" key="8">
    <source>
        <dbReference type="SAM" id="Phobius"/>
    </source>
</evidence>
<dbReference type="Proteomes" id="UP000007590">
    <property type="component" value="Chromosome"/>
</dbReference>
<dbReference type="InterPro" id="IPR039426">
    <property type="entry name" value="TonB-dep_rcpt-like"/>
</dbReference>
<comment type="similarity">
    <text evidence="7">Belongs to the TonB-dependent receptor family.</text>
</comment>
<dbReference type="HOGENOM" id="CLU_004317_0_2_10"/>
<feature type="transmembrane region" description="Helical" evidence="8">
    <location>
        <begin position="31"/>
        <end position="53"/>
    </location>
</feature>
<evidence type="ECO:0000313" key="10">
    <source>
        <dbReference type="EMBL" id="AFD08426.1"/>
    </source>
</evidence>
<accession>H8KX97</accession>
<gene>
    <name evidence="10" type="ordered locus">Solca_3419</name>
</gene>
<dbReference type="InterPro" id="IPR037066">
    <property type="entry name" value="Plug_dom_sf"/>
</dbReference>
<keyword evidence="4 7" id="KW-0812">Transmembrane</keyword>
<dbReference type="NCBIfam" id="TIGR04056">
    <property type="entry name" value="OMP_RagA_SusC"/>
    <property type="match status" value="1"/>
</dbReference>
<evidence type="ECO:0000256" key="7">
    <source>
        <dbReference type="PROSITE-ProRule" id="PRU01360"/>
    </source>
</evidence>
<dbReference type="eggNOG" id="COG1470">
    <property type="taxonomic scope" value="Bacteria"/>
</dbReference>
<organism evidence="10 11">
    <name type="scientific">Solitalea canadensis (strain ATCC 29591 / DSM 3403 / JCM 21819 / LMG 8368 / NBRC 15130 / NCIMB 12057 / USAM 9D)</name>
    <name type="common">Flexibacter canadensis</name>
    <dbReference type="NCBI Taxonomy" id="929556"/>
    <lineage>
        <taxon>Bacteria</taxon>
        <taxon>Pseudomonadati</taxon>
        <taxon>Bacteroidota</taxon>
        <taxon>Sphingobacteriia</taxon>
        <taxon>Sphingobacteriales</taxon>
        <taxon>Sphingobacteriaceae</taxon>
        <taxon>Solitalea</taxon>
    </lineage>
</organism>
<dbReference type="Gene3D" id="2.40.170.20">
    <property type="entry name" value="TonB-dependent receptor, beta-barrel domain"/>
    <property type="match status" value="1"/>
</dbReference>
<dbReference type="PROSITE" id="PS52016">
    <property type="entry name" value="TONB_DEPENDENT_REC_3"/>
    <property type="match status" value="1"/>
</dbReference>
<reference evidence="10" key="1">
    <citation type="submission" date="2012-02" db="EMBL/GenBank/DDBJ databases">
        <title>The complete genome of Solitalea canadensis DSM 3403.</title>
        <authorList>
            <consortium name="US DOE Joint Genome Institute (JGI-PGF)"/>
            <person name="Lucas S."/>
            <person name="Copeland A."/>
            <person name="Lapidus A."/>
            <person name="Glavina del Rio T."/>
            <person name="Dalin E."/>
            <person name="Tice H."/>
            <person name="Bruce D."/>
            <person name="Goodwin L."/>
            <person name="Pitluck S."/>
            <person name="Peters L."/>
            <person name="Ovchinnikova G."/>
            <person name="Lu M."/>
            <person name="Kyrpides N."/>
            <person name="Mavromatis K."/>
            <person name="Ivanova N."/>
            <person name="Brettin T."/>
            <person name="Detter J.C."/>
            <person name="Han C."/>
            <person name="Larimer F."/>
            <person name="Land M."/>
            <person name="Hauser L."/>
            <person name="Markowitz V."/>
            <person name="Cheng J.-F."/>
            <person name="Hugenholtz P."/>
            <person name="Woyke T."/>
            <person name="Wu D."/>
            <person name="Spring S."/>
            <person name="Schroeder M."/>
            <person name="Kopitz M."/>
            <person name="Brambilla E."/>
            <person name="Klenk H.-P."/>
            <person name="Eisen J.A."/>
        </authorList>
    </citation>
    <scope>NUCLEOTIDE SEQUENCE</scope>
    <source>
        <strain evidence="10">DSM 3403</strain>
    </source>
</reference>
<keyword evidence="11" id="KW-1185">Reference proteome</keyword>
<sequence length="1180" mass="129750">MVAFATIMGWLCVLVFNPKQFKYMKKTFTKLIWETMRLSVIVVSIVMMTFGVLKAEKSWGQMLKDRKVSINIESGSLESAIRRIETTSKIGFAYDYDLLKNIKVAPHRFFNESLDQILDALLSSNGLTFSVKNNTILIVKAPKENNKVTGFIKGRVVENSSDGTPIPGVTVRIDGSSMASSTDADGNYKLSLSPGKYRLVFSFVGFDTRVVDNVVVEDGKVREINISMKPSIAYLQEAVVVGYGVQEKRNLTGAIGTYKPLEEVGKVPMTIDNALIGKIAGVQVAPSSGIPGSASAIIIRGVSTLNKNGNTPLVVVDGVPVYSIDRNNNTTDFSGAKAPQFTFGGTGVNENYKNGAESSFENNPLASINPDDIESIEVLKDAYATAIYGSRGAAGVILITTKKGKSGKMKVDFSLSSSVSDPVKTPSMMDGDQYAEFYTSYLKAKNPASTVVFPKGISTNWLDQVTRIALGTNAALAISGGSDNMIYSISGGFDNQQSYIVNNDFSRYQGRVNLEGNLSKSIKIGTNIGMSYVDNNALNTQRIYRNAVLRAPNTPIMDGQGKYVWRYGSNPQGVNEDTNPVAWANTGKNSRIDTRVLGNIYADIKFASWVTWHTDFGVDWIDGKAYSREADKISTREGMAVSTTNNNRRWVISNELRINKVLNYKHAFNATLGQSFESSVEGINSVVGEGFQSDDILSINAATTKKVTNSLDQKWALVSYFGRLNYQFNNRYLAGVTYRLDGSSKFGKNHRYVGFPSFSLGWIPSEETFMKDVNWIDQLKFRGSLGFTGNDGGTGYYGNQGTYKPSSYSATYGTLSPLEVTSPNNPNLEWETTTMIDVGMDLTLLRSRVTLGVDYYKKDTRNSIVSSPLPSFMGFSNQQQNLADLTNKGWELTVNSQNIQGKKFGWFTTFNISRNSNTINKLHAIDPEQNARDIELNGGRYWMPGASATSFYMYEWGGVNSETGNPAWIDKDGNKGDKPIPVAYTTNPNSQRKVLGDALPKFFGGLGNTFIYKGFELNAFLSFSYGNKLFNGAKASMMNYTEGTMTGINAVNLSTDMLAYWKNAGDQTEIPSLVNPSNNVGGFGSSTDYTQGRYTSRFLEDASYIKLRSLTLAYTLKKKWASNLYRVKVFVEGNNLFTITKYTGLDPEVSAFGSSALNTGYDELTLPPMRTFRLGLQVGL</sequence>
<dbReference type="SUPFAM" id="SSF56935">
    <property type="entry name" value="Porins"/>
    <property type="match status" value="1"/>
</dbReference>
<evidence type="ECO:0000256" key="2">
    <source>
        <dbReference type="ARBA" id="ARBA00022448"/>
    </source>
</evidence>
<dbReference type="AlphaFoldDB" id="H8KX97"/>
<protein>
    <submittedName>
        <fullName evidence="10">TonB-linked outer membrane protein, SusC/RagA family</fullName>
    </submittedName>
</protein>
<proteinExistence type="inferred from homology"/>
<dbReference type="InterPro" id="IPR012910">
    <property type="entry name" value="Plug_dom"/>
</dbReference>
<evidence type="ECO:0000259" key="9">
    <source>
        <dbReference type="Pfam" id="PF07715"/>
    </source>
</evidence>
<dbReference type="NCBIfam" id="TIGR04057">
    <property type="entry name" value="SusC_RagA_signa"/>
    <property type="match status" value="1"/>
</dbReference>
<dbReference type="KEGG" id="scn:Solca_3419"/>
<evidence type="ECO:0000256" key="6">
    <source>
        <dbReference type="ARBA" id="ARBA00023237"/>
    </source>
</evidence>
<feature type="domain" description="TonB-dependent receptor plug" evidence="9">
    <location>
        <begin position="270"/>
        <end position="396"/>
    </location>
</feature>
<evidence type="ECO:0000313" key="11">
    <source>
        <dbReference type="Proteomes" id="UP000007590"/>
    </source>
</evidence>
<dbReference type="Gene3D" id="2.60.40.1120">
    <property type="entry name" value="Carboxypeptidase-like, regulatory domain"/>
    <property type="match status" value="1"/>
</dbReference>
<comment type="subcellular location">
    <subcellularLocation>
        <location evidence="1 7">Cell outer membrane</location>
        <topology evidence="1 7">Multi-pass membrane protein</topology>
    </subcellularLocation>
</comment>